<dbReference type="InterPro" id="IPR002347">
    <property type="entry name" value="SDR_fam"/>
</dbReference>
<dbReference type="InterPro" id="IPR036291">
    <property type="entry name" value="NAD(P)-bd_dom_sf"/>
</dbReference>
<dbReference type="PRINTS" id="PR00080">
    <property type="entry name" value="SDRFAMILY"/>
</dbReference>
<evidence type="ECO:0000313" key="4">
    <source>
        <dbReference type="Proteomes" id="UP000318102"/>
    </source>
</evidence>
<sequence length="251" mass="27136">MMRLQGKTAIITGGATGIGRATVQKFLEQGANVIFTDINEENGRKTCDELKRVSENVMFIKHDVQSEEDWALVVSEANDKYGRIDVLFNNAGIFSSKPIEDYTIEEWNRLMGINVTGVFLGMKHVIPIMRNKESGSIINASSIAGLKGAPNHALYGASKGAVRIMSKDIAMEVAQHKIRVNSIHPGVIQTPMGDAVASGVKLTTEQLASHIPLKRLGTPDDIAHLVVFLASDESTFITGTEMVVDGGSSAR</sequence>
<dbReference type="PRINTS" id="PR00081">
    <property type="entry name" value="GDHRDH"/>
</dbReference>
<protein>
    <submittedName>
        <fullName evidence="3">Glucose 1-dehydrogenase</fullName>
        <ecNumber evidence="3">1.1.1.47</ecNumber>
    </submittedName>
</protein>
<dbReference type="Pfam" id="PF13561">
    <property type="entry name" value="adh_short_C2"/>
    <property type="match status" value="1"/>
</dbReference>
<dbReference type="PROSITE" id="PS00061">
    <property type="entry name" value="ADH_SHORT"/>
    <property type="match status" value="1"/>
</dbReference>
<name>A0A559IPY4_9BACL</name>
<dbReference type="OrthoDB" id="9803333at2"/>
<proteinExistence type="inferred from homology"/>
<reference evidence="3 4" key="1">
    <citation type="submission" date="2019-07" db="EMBL/GenBank/DDBJ databases">
        <authorList>
            <person name="Kim J."/>
        </authorList>
    </citation>
    <scope>NUCLEOTIDE SEQUENCE [LARGE SCALE GENOMIC DNA]</scope>
    <source>
        <strain evidence="3 4">N4</strain>
    </source>
</reference>
<dbReference type="SUPFAM" id="SSF51735">
    <property type="entry name" value="NAD(P)-binding Rossmann-fold domains"/>
    <property type="match status" value="1"/>
</dbReference>
<dbReference type="EC" id="1.1.1.47" evidence="3"/>
<dbReference type="NCBIfam" id="NF005559">
    <property type="entry name" value="PRK07231.1"/>
    <property type="match status" value="1"/>
</dbReference>
<dbReference type="AlphaFoldDB" id="A0A559IPY4"/>
<evidence type="ECO:0000256" key="1">
    <source>
        <dbReference type="ARBA" id="ARBA00006484"/>
    </source>
</evidence>
<evidence type="ECO:0000313" key="3">
    <source>
        <dbReference type="EMBL" id="TVX89695.1"/>
    </source>
</evidence>
<dbReference type="GO" id="GO:0047936">
    <property type="term" value="F:glucose 1-dehydrogenase [NAD(P)+] activity"/>
    <property type="evidence" value="ECO:0007669"/>
    <property type="project" value="UniProtKB-EC"/>
</dbReference>
<dbReference type="EMBL" id="VNJK01000002">
    <property type="protein sequence ID" value="TVX89695.1"/>
    <property type="molecule type" value="Genomic_DNA"/>
</dbReference>
<evidence type="ECO:0000256" key="2">
    <source>
        <dbReference type="ARBA" id="ARBA00023002"/>
    </source>
</evidence>
<gene>
    <name evidence="3" type="ORF">FPZ44_18210</name>
</gene>
<comment type="caution">
    <text evidence="3">The sequence shown here is derived from an EMBL/GenBank/DDBJ whole genome shotgun (WGS) entry which is preliminary data.</text>
</comment>
<dbReference type="GO" id="GO:0008206">
    <property type="term" value="P:bile acid metabolic process"/>
    <property type="evidence" value="ECO:0007669"/>
    <property type="project" value="UniProtKB-ARBA"/>
</dbReference>
<dbReference type="InterPro" id="IPR020904">
    <property type="entry name" value="Sc_DH/Rdtase_CS"/>
</dbReference>
<dbReference type="PANTHER" id="PTHR24321:SF8">
    <property type="entry name" value="ESTRADIOL 17-BETA-DEHYDROGENASE 8-RELATED"/>
    <property type="match status" value="1"/>
</dbReference>
<dbReference type="FunFam" id="3.40.50.720:FF:000084">
    <property type="entry name" value="Short-chain dehydrogenase reductase"/>
    <property type="match status" value="1"/>
</dbReference>
<dbReference type="Gene3D" id="3.40.50.720">
    <property type="entry name" value="NAD(P)-binding Rossmann-like Domain"/>
    <property type="match status" value="1"/>
</dbReference>
<accession>A0A559IPY4</accession>
<keyword evidence="4" id="KW-1185">Reference proteome</keyword>
<comment type="similarity">
    <text evidence="1">Belongs to the short-chain dehydrogenases/reductases (SDR) family.</text>
</comment>
<dbReference type="Proteomes" id="UP000318102">
    <property type="component" value="Unassembled WGS sequence"/>
</dbReference>
<dbReference type="PANTHER" id="PTHR24321">
    <property type="entry name" value="DEHYDROGENASES, SHORT CHAIN"/>
    <property type="match status" value="1"/>
</dbReference>
<keyword evidence="2 3" id="KW-0560">Oxidoreductase</keyword>
<organism evidence="3 4">
    <name type="scientific">Paenibacillus agilis</name>
    <dbReference type="NCBI Taxonomy" id="3020863"/>
    <lineage>
        <taxon>Bacteria</taxon>
        <taxon>Bacillati</taxon>
        <taxon>Bacillota</taxon>
        <taxon>Bacilli</taxon>
        <taxon>Bacillales</taxon>
        <taxon>Paenibacillaceae</taxon>
        <taxon>Paenibacillus</taxon>
    </lineage>
</organism>